<sequence length="131" mass="15211">MTFPSTGIYFMSITLEQVASTLNELQCRTNFNIKNVTEYMLPELKEPVYLHVEGKTPLLIIRPAFEIFSTELATIDGVHAKYDYYHNAQMTRFPTRRNKGLSEIHYGLAFRFDTTDAIKLFINRLIEIVRG</sequence>
<reference evidence="2" key="1">
    <citation type="submission" date="2018-11" db="EMBL/GenBank/DDBJ databases">
        <title>Shewanella sp. M2.</title>
        <authorList>
            <person name="Hwang Y.J."/>
            <person name="Hwang C.Y."/>
        </authorList>
    </citation>
    <scope>NUCLEOTIDE SEQUENCE [LARGE SCALE GENOMIC DNA]</scope>
    <source>
        <strain evidence="2">LMG 19866</strain>
    </source>
</reference>
<accession>A0A3G8LWV7</accession>
<dbReference type="AlphaFoldDB" id="A0A3G8LWV7"/>
<dbReference type="Gene3D" id="3.90.1150.40">
    <property type="entry name" value="Protein of unknown function DUF2002"/>
    <property type="match status" value="1"/>
</dbReference>
<dbReference type="OrthoDB" id="6291144at2"/>
<protein>
    <submittedName>
        <fullName evidence="1">Uncharacterized protein</fullName>
    </submittedName>
</protein>
<dbReference type="KEGG" id="slj:EGC82_14575"/>
<evidence type="ECO:0000313" key="2">
    <source>
        <dbReference type="Proteomes" id="UP000278035"/>
    </source>
</evidence>
<dbReference type="Proteomes" id="UP000278035">
    <property type="component" value="Chromosome"/>
</dbReference>
<keyword evidence="2" id="KW-1185">Reference proteome</keyword>
<gene>
    <name evidence="1" type="ORF">EGC82_14575</name>
</gene>
<organism evidence="1 2">
    <name type="scientific">Shewanella livingstonensis</name>
    <dbReference type="NCBI Taxonomy" id="150120"/>
    <lineage>
        <taxon>Bacteria</taxon>
        <taxon>Pseudomonadati</taxon>
        <taxon>Pseudomonadota</taxon>
        <taxon>Gammaproteobacteria</taxon>
        <taxon>Alteromonadales</taxon>
        <taxon>Shewanellaceae</taxon>
        <taxon>Shewanella</taxon>
    </lineage>
</organism>
<name>A0A3G8LWV7_9GAMM</name>
<dbReference type="EMBL" id="CP034015">
    <property type="protein sequence ID" value="AZG73874.1"/>
    <property type="molecule type" value="Genomic_DNA"/>
</dbReference>
<proteinExistence type="predicted"/>
<evidence type="ECO:0000313" key="1">
    <source>
        <dbReference type="EMBL" id="AZG73874.1"/>
    </source>
</evidence>